<proteinExistence type="predicted"/>
<sequence length="219" mass="23745">MPTSLNHHRTNSITTPTTTSNYQKQPPPPQTTCPLPPSLNLPNDASLCHTHPVGPNQCCSALVQPIAAPVSAVWPVLRRFDDPCAYKHFLKSCRLIAGDGGVGTLREVHVVSGLPAASSTERLEVLDDERHVVGFSVVGGDHRLNNYRSVTSLHRWAGGLGTVVVESYVVDVPPEEEDASGACKQAEEESFFSILYPMLIQPIASQDAISENLTNTFQH</sequence>
<dbReference type="EMBL" id="CM046390">
    <property type="protein sequence ID" value="KAI8564303.1"/>
    <property type="molecule type" value="Genomic_DNA"/>
</dbReference>
<keyword evidence="2" id="KW-1185">Reference proteome</keyword>
<reference evidence="1" key="1">
    <citation type="submission" date="2022-02" db="EMBL/GenBank/DDBJ databases">
        <title>Plant Genome Project.</title>
        <authorList>
            <person name="Zhang R.-G."/>
        </authorList>
    </citation>
    <scope>NUCLEOTIDE SEQUENCE</scope>
    <source>
        <strain evidence="1">AT1</strain>
    </source>
</reference>
<organism evidence="1 2">
    <name type="scientific">Rhododendron molle</name>
    <name type="common">Chinese azalea</name>
    <name type="synonym">Azalea mollis</name>
    <dbReference type="NCBI Taxonomy" id="49168"/>
    <lineage>
        <taxon>Eukaryota</taxon>
        <taxon>Viridiplantae</taxon>
        <taxon>Streptophyta</taxon>
        <taxon>Embryophyta</taxon>
        <taxon>Tracheophyta</taxon>
        <taxon>Spermatophyta</taxon>
        <taxon>Magnoliopsida</taxon>
        <taxon>eudicotyledons</taxon>
        <taxon>Gunneridae</taxon>
        <taxon>Pentapetalae</taxon>
        <taxon>asterids</taxon>
        <taxon>Ericales</taxon>
        <taxon>Ericaceae</taxon>
        <taxon>Ericoideae</taxon>
        <taxon>Rhodoreae</taxon>
        <taxon>Rhododendron</taxon>
    </lineage>
</organism>
<evidence type="ECO:0000313" key="2">
    <source>
        <dbReference type="Proteomes" id="UP001062846"/>
    </source>
</evidence>
<evidence type="ECO:0000313" key="1">
    <source>
        <dbReference type="EMBL" id="KAI8564303.1"/>
    </source>
</evidence>
<protein>
    <submittedName>
        <fullName evidence="1">Uncharacterized protein</fullName>
    </submittedName>
</protein>
<dbReference type="Proteomes" id="UP001062846">
    <property type="component" value="Chromosome 3"/>
</dbReference>
<comment type="caution">
    <text evidence="1">The sequence shown here is derived from an EMBL/GenBank/DDBJ whole genome shotgun (WGS) entry which is preliminary data.</text>
</comment>
<gene>
    <name evidence="1" type="ORF">RHMOL_Rhmol03G0170500</name>
</gene>
<name>A0ACC0PF23_RHOML</name>
<accession>A0ACC0PF23</accession>